<gene>
    <name evidence="3" type="ORF">LJ739_08600</name>
</gene>
<name>A0ABS8G6Z7_9ALTE</name>
<dbReference type="RefSeq" id="WP_229159245.1">
    <property type="nucleotide sequence ID" value="NZ_JAJEWP010000001.1"/>
</dbReference>
<evidence type="ECO:0000313" key="4">
    <source>
        <dbReference type="Proteomes" id="UP001520878"/>
    </source>
</evidence>
<accession>A0ABS8G6Z7</accession>
<organism evidence="3 4">
    <name type="scientific">Fluctibacter halophilus</name>
    <dbReference type="NCBI Taxonomy" id="226011"/>
    <lineage>
        <taxon>Bacteria</taxon>
        <taxon>Pseudomonadati</taxon>
        <taxon>Pseudomonadota</taxon>
        <taxon>Gammaproteobacteria</taxon>
        <taxon>Alteromonadales</taxon>
        <taxon>Alteromonadaceae</taxon>
        <taxon>Fluctibacter</taxon>
    </lineage>
</organism>
<evidence type="ECO:0000313" key="3">
    <source>
        <dbReference type="EMBL" id="MCC2616298.1"/>
    </source>
</evidence>
<reference evidence="3 4" key="1">
    <citation type="submission" date="2021-10" db="EMBL/GenBank/DDBJ databases">
        <title>Draft genome of Aestuariibacter halophilus JC2043.</title>
        <authorList>
            <person name="Emsley S.A."/>
            <person name="Pfannmuller K.M."/>
            <person name="Ushijima B."/>
            <person name="Saw J.H."/>
            <person name="Videau P."/>
        </authorList>
    </citation>
    <scope>NUCLEOTIDE SEQUENCE [LARGE SCALE GENOMIC DNA]</scope>
    <source>
        <strain evidence="3 4">JC2043</strain>
    </source>
</reference>
<dbReference type="NCBIfam" id="TIGR00035">
    <property type="entry name" value="asp_race"/>
    <property type="match status" value="1"/>
</dbReference>
<sequence>MRTIGLIGGMSWESSISYYQGLNTGVQQRLGGLHSAKVILHSLDFAPIADAQRNQDWDRAAHPLIAAAKGLRLAGAEGIMIGTNTMHVVADKVQQAAALPLLHIADAVGQALRDDNISTVGLLGTRFTMTLPFYRDHLKTHYGIDTLVPDEDDQQKVHDVIYQELCVGRIEATSKQAYLAVCDRLAQRGAQGIILGCTEIGLLINQQDTPLALYDSAQLHVDYALDWALSSQN</sequence>
<dbReference type="PANTHER" id="PTHR21198">
    <property type="entry name" value="GLUTAMATE RACEMASE"/>
    <property type="match status" value="1"/>
</dbReference>
<keyword evidence="2" id="KW-0413">Isomerase</keyword>
<dbReference type="PANTHER" id="PTHR21198:SF7">
    <property type="entry name" value="ASPARTATE-GLUTAMATE RACEMASE FAMILY"/>
    <property type="match status" value="1"/>
</dbReference>
<comment type="similarity">
    <text evidence="1">Belongs to the aspartate/glutamate racemases family.</text>
</comment>
<evidence type="ECO:0000256" key="1">
    <source>
        <dbReference type="ARBA" id="ARBA00007847"/>
    </source>
</evidence>
<dbReference type="InterPro" id="IPR004380">
    <property type="entry name" value="Asp_race"/>
</dbReference>
<protein>
    <submittedName>
        <fullName evidence="3">Aspartate/glutamate racemase family protein</fullName>
    </submittedName>
</protein>
<proteinExistence type="inferred from homology"/>
<dbReference type="Proteomes" id="UP001520878">
    <property type="component" value="Unassembled WGS sequence"/>
</dbReference>
<dbReference type="Pfam" id="PF01177">
    <property type="entry name" value="Asp_Glu_race"/>
    <property type="match status" value="1"/>
</dbReference>
<comment type="caution">
    <text evidence="3">The sequence shown here is derived from an EMBL/GenBank/DDBJ whole genome shotgun (WGS) entry which is preliminary data.</text>
</comment>
<evidence type="ECO:0000256" key="2">
    <source>
        <dbReference type="ARBA" id="ARBA00023235"/>
    </source>
</evidence>
<dbReference type="InterPro" id="IPR001920">
    <property type="entry name" value="Asp/Glu_race"/>
</dbReference>
<dbReference type="EMBL" id="JAJEWP010000001">
    <property type="protein sequence ID" value="MCC2616298.1"/>
    <property type="molecule type" value="Genomic_DNA"/>
</dbReference>
<dbReference type="Gene3D" id="3.40.50.1860">
    <property type="match status" value="2"/>
</dbReference>
<dbReference type="InterPro" id="IPR015942">
    <property type="entry name" value="Asp/Glu/hydantoin_racemase"/>
</dbReference>
<keyword evidence="4" id="KW-1185">Reference proteome</keyword>
<dbReference type="SUPFAM" id="SSF53681">
    <property type="entry name" value="Aspartate/glutamate racemase"/>
    <property type="match status" value="2"/>
</dbReference>